<evidence type="ECO:0000256" key="5">
    <source>
        <dbReference type="ARBA" id="ARBA00022840"/>
    </source>
</evidence>
<keyword evidence="3 8" id="KW-0378">Hydrolase</keyword>
<dbReference type="Pfam" id="PF13086">
    <property type="entry name" value="AAA_11"/>
    <property type="match status" value="1"/>
</dbReference>
<dbReference type="Proteomes" id="UP001301958">
    <property type="component" value="Unassembled WGS sequence"/>
</dbReference>
<dbReference type="InterPro" id="IPR041677">
    <property type="entry name" value="DNA2/NAM7_AAA_11"/>
</dbReference>
<dbReference type="PANTHER" id="PTHR43788:SF8">
    <property type="entry name" value="DNA-BINDING PROTEIN SMUBP-2"/>
    <property type="match status" value="1"/>
</dbReference>
<dbReference type="InterPro" id="IPR050534">
    <property type="entry name" value="Coronavir_polyprotein_1ab"/>
</dbReference>
<protein>
    <submittedName>
        <fullName evidence="8">P-loop containing nucleoside triphosphate hydrolase protein</fullName>
    </submittedName>
</protein>
<keyword evidence="4" id="KW-0347">Helicase</keyword>
<evidence type="ECO:0000256" key="3">
    <source>
        <dbReference type="ARBA" id="ARBA00022801"/>
    </source>
</evidence>
<keyword evidence="2" id="KW-0547">Nucleotide-binding</keyword>
<dbReference type="Gene3D" id="3.40.50.300">
    <property type="entry name" value="P-loop containing nucleotide triphosphate hydrolases"/>
    <property type="match status" value="2"/>
</dbReference>
<dbReference type="GO" id="GO:0016787">
    <property type="term" value="F:hydrolase activity"/>
    <property type="evidence" value="ECO:0007669"/>
    <property type="project" value="UniProtKB-KW"/>
</dbReference>
<proteinExistence type="inferred from homology"/>
<evidence type="ECO:0000259" key="6">
    <source>
        <dbReference type="Pfam" id="PF13086"/>
    </source>
</evidence>
<comment type="caution">
    <text evidence="8">The sequence shown here is derived from an EMBL/GenBank/DDBJ whole genome shotgun (WGS) entry which is preliminary data.</text>
</comment>
<evidence type="ECO:0000259" key="7">
    <source>
        <dbReference type="Pfam" id="PF13087"/>
    </source>
</evidence>
<dbReference type="InterPro" id="IPR027417">
    <property type="entry name" value="P-loop_NTPase"/>
</dbReference>
<keyword evidence="9" id="KW-1185">Reference proteome</keyword>
<dbReference type="GO" id="GO:0005524">
    <property type="term" value="F:ATP binding"/>
    <property type="evidence" value="ECO:0007669"/>
    <property type="project" value="UniProtKB-KW"/>
</dbReference>
<reference evidence="8" key="1">
    <citation type="journal article" date="2023" name="Mol. Phylogenet. Evol.">
        <title>Genome-scale phylogeny and comparative genomics of the fungal order Sordariales.</title>
        <authorList>
            <person name="Hensen N."/>
            <person name="Bonometti L."/>
            <person name="Westerberg I."/>
            <person name="Brannstrom I.O."/>
            <person name="Guillou S."/>
            <person name="Cros-Aarteil S."/>
            <person name="Calhoun S."/>
            <person name="Haridas S."/>
            <person name="Kuo A."/>
            <person name="Mondo S."/>
            <person name="Pangilinan J."/>
            <person name="Riley R."/>
            <person name="LaButti K."/>
            <person name="Andreopoulos B."/>
            <person name="Lipzen A."/>
            <person name="Chen C."/>
            <person name="Yan M."/>
            <person name="Daum C."/>
            <person name="Ng V."/>
            <person name="Clum A."/>
            <person name="Steindorff A."/>
            <person name="Ohm R.A."/>
            <person name="Martin F."/>
            <person name="Silar P."/>
            <person name="Natvig D.O."/>
            <person name="Lalanne C."/>
            <person name="Gautier V."/>
            <person name="Ament-Velasquez S.L."/>
            <person name="Kruys A."/>
            <person name="Hutchinson M.I."/>
            <person name="Powell A.J."/>
            <person name="Barry K."/>
            <person name="Miller A.N."/>
            <person name="Grigoriev I.V."/>
            <person name="Debuchy R."/>
            <person name="Gladieux P."/>
            <person name="Hiltunen Thoren M."/>
            <person name="Johannesson H."/>
        </authorList>
    </citation>
    <scope>NUCLEOTIDE SEQUENCE</scope>
    <source>
        <strain evidence="8">CBS 990.96</strain>
    </source>
</reference>
<evidence type="ECO:0000256" key="2">
    <source>
        <dbReference type="ARBA" id="ARBA00022741"/>
    </source>
</evidence>
<dbReference type="AlphaFoldDB" id="A0AAN7BUE5"/>
<evidence type="ECO:0000256" key="1">
    <source>
        <dbReference type="ARBA" id="ARBA00007913"/>
    </source>
</evidence>
<dbReference type="EMBL" id="MU865307">
    <property type="protein sequence ID" value="KAK4229567.1"/>
    <property type="molecule type" value="Genomic_DNA"/>
</dbReference>
<evidence type="ECO:0000313" key="8">
    <source>
        <dbReference type="EMBL" id="KAK4229567.1"/>
    </source>
</evidence>
<feature type="domain" description="DNA2/NAM7 helicase-like C-terminal" evidence="7">
    <location>
        <begin position="508"/>
        <end position="725"/>
    </location>
</feature>
<dbReference type="Pfam" id="PF13087">
    <property type="entry name" value="AAA_12"/>
    <property type="match status" value="1"/>
</dbReference>
<organism evidence="8 9">
    <name type="scientific">Podospora fimiseda</name>
    <dbReference type="NCBI Taxonomy" id="252190"/>
    <lineage>
        <taxon>Eukaryota</taxon>
        <taxon>Fungi</taxon>
        <taxon>Dikarya</taxon>
        <taxon>Ascomycota</taxon>
        <taxon>Pezizomycotina</taxon>
        <taxon>Sordariomycetes</taxon>
        <taxon>Sordariomycetidae</taxon>
        <taxon>Sordariales</taxon>
        <taxon>Podosporaceae</taxon>
        <taxon>Podospora</taxon>
    </lineage>
</organism>
<dbReference type="InterPro" id="IPR041679">
    <property type="entry name" value="DNA2/NAM7-like_C"/>
</dbReference>
<gene>
    <name evidence="8" type="ORF">QBC38DRAFT_497515</name>
</gene>
<dbReference type="GO" id="GO:0043139">
    <property type="term" value="F:5'-3' DNA helicase activity"/>
    <property type="evidence" value="ECO:0007669"/>
    <property type="project" value="TreeGrafter"/>
</dbReference>
<dbReference type="PANTHER" id="PTHR43788">
    <property type="entry name" value="DNA2/NAM7 HELICASE FAMILY MEMBER"/>
    <property type="match status" value="1"/>
</dbReference>
<comment type="similarity">
    <text evidence="1">Belongs to the DNA2/NAM7 helicase family.</text>
</comment>
<evidence type="ECO:0000256" key="4">
    <source>
        <dbReference type="ARBA" id="ARBA00022806"/>
    </source>
</evidence>
<sequence length="768" mass="86746">MASHGQRGSTRPLMRFPNFETFIERHKSATIAEFKEETRRITEFNQKAWKFRTAVLTAPSDEQPYQSHVLRVDLNVPDTEKFETGELRFVAGKKTSSWCSFRRGEEIIPLNNSWNKWTEIVVYVPPADVAKFRGSLVPLLRDASIVPEKLQNNGCIKFVEVEFHLEPSKVTMQTELQALDWLVRGIASESGSNVFSYLMEFKNPKNIVNFFDLYPQVKNLNAVPDATVRQGLKEVVGRFDQDQSKAHRALSSMPEGVAFVPGGPGAGKTSWALTIALMAQAGATPCKILYLVDINDAADDSADRMQALYNKIGLNKTAVRVPSWPGVDDEFLEDNDKGASMPKSLRKADFTQGFLSAETFFNEEGNENKALTLHQRAFQLYNSELYHTTEPAQYNEIVGALWKLNAKHGMKKDYQADIEALRKVLVPLYFHAIRDADFIATTPIAARRIRTVFRPDIVVFDECGHARELTTMTSMAFFRPKAFFFVGDHRQTEPYTEETRHMYAGQLKISTMERAEANGAAPNQLLVNHRAHGGLERLASGLFYQGRMRSDKRGNDQLFPRSVMYLRNWIKSLPGTMGDQRFKISGNMDGVPRLIIDHWGNTFRQAKDGTSSWSVAHHEFVMQQVIGLIQDTDFKQVGGSRAGTIMIISPYKAATQKYLQAIRESGLKKRRKQRILIRTVDTAQGQEADVVFLDLVRDHGTSHTDNSKRLCVSLTRARQAEIIMMSSEMVSARKGGVNTNVRSIWKLCESGEAGAIMHIQPRQADYKN</sequence>
<dbReference type="SUPFAM" id="SSF52540">
    <property type="entry name" value="P-loop containing nucleoside triphosphate hydrolases"/>
    <property type="match status" value="1"/>
</dbReference>
<name>A0AAN7BUE5_9PEZI</name>
<feature type="domain" description="DNA2/NAM7 helicase helicase" evidence="6">
    <location>
        <begin position="239"/>
        <end position="494"/>
    </location>
</feature>
<accession>A0AAN7BUE5</accession>
<reference evidence="8" key="2">
    <citation type="submission" date="2023-05" db="EMBL/GenBank/DDBJ databases">
        <authorList>
            <consortium name="Lawrence Berkeley National Laboratory"/>
            <person name="Steindorff A."/>
            <person name="Hensen N."/>
            <person name="Bonometti L."/>
            <person name="Westerberg I."/>
            <person name="Brannstrom I.O."/>
            <person name="Guillou S."/>
            <person name="Cros-Aarteil S."/>
            <person name="Calhoun S."/>
            <person name="Haridas S."/>
            <person name="Kuo A."/>
            <person name="Mondo S."/>
            <person name="Pangilinan J."/>
            <person name="Riley R."/>
            <person name="Labutti K."/>
            <person name="Andreopoulos B."/>
            <person name="Lipzen A."/>
            <person name="Chen C."/>
            <person name="Yanf M."/>
            <person name="Daum C."/>
            <person name="Ng V."/>
            <person name="Clum A."/>
            <person name="Ohm R."/>
            <person name="Martin F."/>
            <person name="Silar P."/>
            <person name="Natvig D."/>
            <person name="Lalanne C."/>
            <person name="Gautier V."/>
            <person name="Ament-Velasquez S.L."/>
            <person name="Kruys A."/>
            <person name="Hutchinson M.I."/>
            <person name="Powell A.J."/>
            <person name="Barry K."/>
            <person name="Miller A.N."/>
            <person name="Grigoriev I.V."/>
            <person name="Debuchy R."/>
            <person name="Gladieux P."/>
            <person name="Thoren M.H."/>
            <person name="Johannesson H."/>
        </authorList>
    </citation>
    <scope>NUCLEOTIDE SEQUENCE</scope>
    <source>
        <strain evidence="8">CBS 990.96</strain>
    </source>
</reference>
<keyword evidence="5" id="KW-0067">ATP-binding</keyword>
<evidence type="ECO:0000313" key="9">
    <source>
        <dbReference type="Proteomes" id="UP001301958"/>
    </source>
</evidence>